<organism evidence="2">
    <name type="scientific">Ananas comosus var. bracteatus</name>
    <name type="common">red pineapple</name>
    <dbReference type="NCBI Taxonomy" id="296719"/>
    <lineage>
        <taxon>Eukaryota</taxon>
        <taxon>Viridiplantae</taxon>
        <taxon>Streptophyta</taxon>
        <taxon>Embryophyta</taxon>
        <taxon>Tracheophyta</taxon>
        <taxon>Spermatophyta</taxon>
        <taxon>Magnoliopsida</taxon>
        <taxon>Liliopsida</taxon>
        <taxon>Poales</taxon>
        <taxon>Bromeliaceae</taxon>
        <taxon>Bromelioideae</taxon>
        <taxon>Ananas</taxon>
    </lineage>
</organism>
<accession>A0A6V7PL56</accession>
<dbReference type="EMBL" id="LR862149">
    <property type="protein sequence ID" value="CAD1831276.1"/>
    <property type="molecule type" value="Genomic_DNA"/>
</dbReference>
<proteinExistence type="predicted"/>
<gene>
    <name evidence="2" type="ORF">CB5_LOCUS14487</name>
</gene>
<reference evidence="2" key="1">
    <citation type="submission" date="2020-07" db="EMBL/GenBank/DDBJ databases">
        <authorList>
            <person name="Lin J."/>
        </authorList>
    </citation>
    <scope>NUCLEOTIDE SEQUENCE</scope>
</reference>
<feature type="compositionally biased region" description="Basic and acidic residues" evidence="1">
    <location>
        <begin position="58"/>
        <end position="68"/>
    </location>
</feature>
<name>A0A6V7PL56_ANACO</name>
<evidence type="ECO:0000313" key="2">
    <source>
        <dbReference type="EMBL" id="CAD1831276.1"/>
    </source>
</evidence>
<evidence type="ECO:0000256" key="1">
    <source>
        <dbReference type="SAM" id="MobiDB-lite"/>
    </source>
</evidence>
<feature type="region of interest" description="Disordered" evidence="1">
    <location>
        <begin position="47"/>
        <end position="68"/>
    </location>
</feature>
<sequence length="117" mass="13178">MRVPFGATAPEEHHVSVRIISGRKEFVTTSYSAECVVQSTFKTRSIGSCRQMPPGGRDWNDQSQYDKKQPRDQYEVTACALPILQWFFEAAPPAIKDAIRAAIRDVIRAGEAKNEQH</sequence>
<dbReference type="AlphaFoldDB" id="A0A6V7PL56"/>
<protein>
    <submittedName>
        <fullName evidence="2">Uncharacterized protein</fullName>
    </submittedName>
</protein>